<dbReference type="EMBL" id="QGML01002947">
    <property type="protein sequence ID" value="TVY86919.1"/>
    <property type="molecule type" value="Genomic_DNA"/>
</dbReference>
<keyword evidence="2 7" id="KW-0121">Carboxypeptidase</keyword>
<dbReference type="PANTHER" id="PTHR11802">
    <property type="entry name" value="SERINE PROTEASE FAMILY S10 SERINE CARBOXYPEPTIDASE"/>
    <property type="match status" value="1"/>
</dbReference>
<protein>
    <submittedName>
        <fullName evidence="7">Carboxypeptidase S1-like protein B</fullName>
    </submittedName>
</protein>
<dbReference type="InterPro" id="IPR029058">
    <property type="entry name" value="AB_hydrolase_fold"/>
</dbReference>
<organism evidence="7 8">
    <name type="scientific">Lachnellula willkommii</name>
    <dbReference type="NCBI Taxonomy" id="215461"/>
    <lineage>
        <taxon>Eukaryota</taxon>
        <taxon>Fungi</taxon>
        <taxon>Dikarya</taxon>
        <taxon>Ascomycota</taxon>
        <taxon>Pezizomycotina</taxon>
        <taxon>Leotiomycetes</taxon>
        <taxon>Helotiales</taxon>
        <taxon>Lachnaceae</taxon>
        <taxon>Lachnellula</taxon>
    </lineage>
</organism>
<keyword evidence="5" id="KW-0325">Glycoprotein</keyword>
<dbReference type="AlphaFoldDB" id="A0A559M1V2"/>
<name>A0A559M1V2_9HELO</name>
<sequence length="275" mass="30120">MRLALTTFLALAHCWSLAQFVPAPTDLINATGYAGIPVRYKEVPTGICELDPDVKSYSGYADVDVDQHIFFWFFESRGSDPQTAPLTQVWINGGPGSSSMIGLFRNYLLPLFLVDLSCIGAPEQCFIFSALALCRNQSTNPLIEENGPCRVDIDGNVYSNPYSWSNASNMLFIDQPTQVGFSYSIPVNGYVDSASGDIVTLPGDECPDYAGDTCGTYSYGNYSLTANSTVNAAPNFWKTLQGFMGAFPQYSRNGFHFSSESYGGHYGKIYVKSFP</sequence>
<dbReference type="Gene3D" id="3.40.50.1820">
    <property type="entry name" value="alpha/beta hydrolase"/>
    <property type="match status" value="1"/>
</dbReference>
<dbReference type="SUPFAM" id="SSF53474">
    <property type="entry name" value="alpha/beta-Hydrolases"/>
    <property type="match status" value="2"/>
</dbReference>
<evidence type="ECO:0000256" key="6">
    <source>
        <dbReference type="SAM" id="SignalP"/>
    </source>
</evidence>
<reference evidence="7 8" key="1">
    <citation type="submission" date="2018-05" db="EMBL/GenBank/DDBJ databases">
        <title>Genome sequencing and assembly of the regulated plant pathogen Lachnellula willkommii and related sister species for the development of diagnostic species identification markers.</title>
        <authorList>
            <person name="Giroux E."/>
            <person name="Bilodeau G."/>
        </authorList>
    </citation>
    <scope>NUCLEOTIDE SEQUENCE [LARGE SCALE GENOMIC DNA]</scope>
    <source>
        <strain evidence="7 8">CBS 172.35</strain>
    </source>
</reference>
<dbReference type="Pfam" id="PF00450">
    <property type="entry name" value="Peptidase_S10"/>
    <property type="match status" value="2"/>
</dbReference>
<dbReference type="Proteomes" id="UP000315522">
    <property type="component" value="Unassembled WGS sequence"/>
</dbReference>
<comment type="similarity">
    <text evidence="1">Belongs to the peptidase S10 family.</text>
</comment>
<accession>A0A559M1V2</accession>
<keyword evidence="6" id="KW-0732">Signal</keyword>
<gene>
    <name evidence="7" type="primary">SCPB</name>
    <name evidence="7" type="ORF">LAWI1_G005983</name>
</gene>
<dbReference type="PRINTS" id="PR00724">
    <property type="entry name" value="CRBOXYPTASEC"/>
</dbReference>
<feature type="chain" id="PRO_5021772437" evidence="6">
    <location>
        <begin position="21"/>
        <end position="275"/>
    </location>
</feature>
<evidence type="ECO:0000256" key="3">
    <source>
        <dbReference type="ARBA" id="ARBA00022670"/>
    </source>
</evidence>
<keyword evidence="4" id="KW-0378">Hydrolase</keyword>
<dbReference type="GO" id="GO:0000324">
    <property type="term" value="C:fungal-type vacuole"/>
    <property type="evidence" value="ECO:0007669"/>
    <property type="project" value="TreeGrafter"/>
</dbReference>
<proteinExistence type="inferred from homology"/>
<dbReference type="PANTHER" id="PTHR11802:SF64">
    <property type="entry name" value="CARBOXYPEPTIDASE"/>
    <property type="match status" value="1"/>
</dbReference>
<feature type="signal peptide" evidence="6">
    <location>
        <begin position="1"/>
        <end position="20"/>
    </location>
</feature>
<keyword evidence="3" id="KW-0645">Protease</keyword>
<evidence type="ECO:0000256" key="4">
    <source>
        <dbReference type="ARBA" id="ARBA00022801"/>
    </source>
</evidence>
<evidence type="ECO:0000256" key="2">
    <source>
        <dbReference type="ARBA" id="ARBA00022645"/>
    </source>
</evidence>
<evidence type="ECO:0000256" key="5">
    <source>
        <dbReference type="ARBA" id="ARBA00023180"/>
    </source>
</evidence>
<dbReference type="GO" id="GO:0006508">
    <property type="term" value="P:proteolysis"/>
    <property type="evidence" value="ECO:0007669"/>
    <property type="project" value="UniProtKB-KW"/>
</dbReference>
<evidence type="ECO:0000313" key="7">
    <source>
        <dbReference type="EMBL" id="TVY86919.1"/>
    </source>
</evidence>
<evidence type="ECO:0000256" key="1">
    <source>
        <dbReference type="ARBA" id="ARBA00009431"/>
    </source>
</evidence>
<evidence type="ECO:0000313" key="8">
    <source>
        <dbReference type="Proteomes" id="UP000315522"/>
    </source>
</evidence>
<comment type="caution">
    <text evidence="7">The sequence shown here is derived from an EMBL/GenBank/DDBJ whole genome shotgun (WGS) entry which is preliminary data.</text>
</comment>
<dbReference type="InterPro" id="IPR001563">
    <property type="entry name" value="Peptidase_S10"/>
</dbReference>
<dbReference type="GO" id="GO:0004185">
    <property type="term" value="F:serine-type carboxypeptidase activity"/>
    <property type="evidence" value="ECO:0007669"/>
    <property type="project" value="InterPro"/>
</dbReference>
<keyword evidence="8" id="KW-1185">Reference proteome</keyword>